<evidence type="ECO:0000313" key="3">
    <source>
        <dbReference type="Proteomes" id="UP000726737"/>
    </source>
</evidence>
<reference evidence="2" key="1">
    <citation type="journal article" date="2020" name="Fungal Divers.">
        <title>Resolving the Mortierellaceae phylogeny through synthesis of multi-gene phylogenetics and phylogenomics.</title>
        <authorList>
            <person name="Vandepol N."/>
            <person name="Liber J."/>
            <person name="Desiro A."/>
            <person name="Na H."/>
            <person name="Kennedy M."/>
            <person name="Barry K."/>
            <person name="Grigoriev I.V."/>
            <person name="Miller A.N."/>
            <person name="O'Donnell K."/>
            <person name="Stajich J.E."/>
            <person name="Bonito G."/>
        </authorList>
    </citation>
    <scope>NUCLEOTIDE SEQUENCE</scope>
    <source>
        <strain evidence="2">KOD948</strain>
    </source>
</reference>
<gene>
    <name evidence="2" type="primary">KGD1_6</name>
    <name evidence="2" type="ORF">BG011_009503</name>
</gene>
<feature type="non-terminal residue" evidence="2">
    <location>
        <position position="113"/>
    </location>
</feature>
<name>A0A9P6PM43_9FUNG</name>
<proteinExistence type="predicted"/>
<protein>
    <submittedName>
        <fullName evidence="2">2-oxoglutarate dehydrogenase E1 component</fullName>
    </submittedName>
</protein>
<accession>A0A9P6PM43</accession>
<organism evidence="2 3">
    <name type="scientific">Mortierella polycephala</name>
    <dbReference type="NCBI Taxonomy" id="41804"/>
    <lineage>
        <taxon>Eukaryota</taxon>
        <taxon>Fungi</taxon>
        <taxon>Fungi incertae sedis</taxon>
        <taxon>Mucoromycota</taxon>
        <taxon>Mortierellomycotina</taxon>
        <taxon>Mortierellomycetes</taxon>
        <taxon>Mortierellales</taxon>
        <taxon>Mortierellaceae</taxon>
        <taxon>Mortierella</taxon>
    </lineage>
</organism>
<dbReference type="OrthoDB" id="413077at2759"/>
<dbReference type="EMBL" id="JAAAJA010000853">
    <property type="protein sequence ID" value="KAG0249211.1"/>
    <property type="molecule type" value="Genomic_DNA"/>
</dbReference>
<evidence type="ECO:0000259" key="1">
    <source>
        <dbReference type="Pfam" id="PF16078"/>
    </source>
</evidence>
<dbReference type="InterPro" id="IPR032106">
    <property type="entry name" value="2-oxogl_dehyd_N"/>
</dbReference>
<dbReference type="Proteomes" id="UP000726737">
    <property type="component" value="Unassembled WGS sequence"/>
</dbReference>
<dbReference type="AlphaFoldDB" id="A0A9P6PM43"/>
<dbReference type="Pfam" id="PF16078">
    <property type="entry name" value="2-oxogl_dehyd_N"/>
    <property type="match status" value="1"/>
</dbReference>
<evidence type="ECO:0000313" key="2">
    <source>
        <dbReference type="EMBL" id="KAG0249211.1"/>
    </source>
</evidence>
<keyword evidence="3" id="KW-1185">Reference proteome</keyword>
<sequence length="113" mass="12232">MPFPLSALSRAAISPMARQSALLMRSSFARTTVPIATLMSIRKASSAAPNDDVRAKDAFLQGNSASYVEEMYSAWLKDPTSVHLSWQIYFRNQSSGMSSSQSFQAAPTIPPSG</sequence>
<feature type="domain" description="2-oxoglutarate dehydrogenase E1 component N-terminal" evidence="1">
    <location>
        <begin position="57"/>
        <end position="96"/>
    </location>
</feature>
<comment type="caution">
    <text evidence="2">The sequence shown here is derived from an EMBL/GenBank/DDBJ whole genome shotgun (WGS) entry which is preliminary data.</text>
</comment>